<evidence type="ECO:0000256" key="7">
    <source>
        <dbReference type="SAM" id="SignalP"/>
    </source>
</evidence>
<evidence type="ECO:0000256" key="1">
    <source>
        <dbReference type="ARBA" id="ARBA00022473"/>
    </source>
</evidence>
<evidence type="ECO:0000256" key="6">
    <source>
        <dbReference type="RuleBase" id="RU280815"/>
    </source>
</evidence>
<feature type="disulfide bond" evidence="5">
    <location>
        <begin position="316"/>
        <end position="325"/>
    </location>
</feature>
<dbReference type="SUPFAM" id="SSF49562">
    <property type="entry name" value="C2 domain (Calcium/lipid-binding domain, CaLB)"/>
    <property type="match status" value="1"/>
</dbReference>
<comment type="subcellular location">
    <subcellularLocation>
        <location evidence="6">Membrane</location>
        <topology evidence="6">Single-pass type I membrane protein</topology>
    </subcellularLocation>
</comment>
<evidence type="ECO:0000313" key="10">
    <source>
        <dbReference type="Proteomes" id="UP001163046"/>
    </source>
</evidence>
<dbReference type="InterPro" id="IPR001774">
    <property type="entry name" value="DSL"/>
</dbReference>
<keyword evidence="10" id="KW-1185">Reference proteome</keyword>
<feature type="disulfide bond" evidence="5">
    <location>
        <begin position="169"/>
        <end position="178"/>
    </location>
</feature>
<dbReference type="Gene3D" id="2.60.40.150">
    <property type="entry name" value="C2 domain"/>
    <property type="match status" value="1"/>
</dbReference>
<dbReference type="Pfam" id="PF01414">
    <property type="entry name" value="DSL"/>
    <property type="match status" value="3"/>
</dbReference>
<keyword evidence="6 7" id="KW-0732">Signal</keyword>
<keyword evidence="6" id="KW-0812">Transmembrane</keyword>
<dbReference type="FunFam" id="2.10.25.140:FF:000001">
    <property type="entry name" value="Delta-like protein"/>
    <property type="match status" value="3"/>
</dbReference>
<keyword evidence="2 6" id="KW-0245">EGF-like domain</keyword>
<dbReference type="AlphaFoldDB" id="A0A9X0CHW3"/>
<feature type="domain" description="DSL" evidence="8">
    <location>
        <begin position="167"/>
        <end position="211"/>
    </location>
</feature>
<feature type="disulfide bond" evidence="5">
    <location>
        <begin position="423"/>
        <end position="432"/>
    </location>
</feature>
<dbReference type="PANTHER" id="PTHR24043:SF12">
    <property type="entry name" value="DELTA-LIKE PROTEIN"/>
    <property type="match status" value="1"/>
</dbReference>
<dbReference type="EMBL" id="MU827781">
    <property type="protein sequence ID" value="KAJ7337252.1"/>
    <property type="molecule type" value="Genomic_DNA"/>
</dbReference>
<feature type="disulfide bond" evidence="5">
    <location>
        <begin position="283"/>
        <end position="292"/>
    </location>
</feature>
<dbReference type="Proteomes" id="UP001163046">
    <property type="component" value="Unassembled WGS sequence"/>
</dbReference>
<protein>
    <recommendedName>
        <fullName evidence="6">Delta-like protein</fullName>
    </recommendedName>
</protein>
<reference evidence="9" key="1">
    <citation type="submission" date="2023-01" db="EMBL/GenBank/DDBJ databases">
        <title>Genome assembly of the deep-sea coral Lophelia pertusa.</title>
        <authorList>
            <person name="Herrera S."/>
            <person name="Cordes E."/>
        </authorList>
    </citation>
    <scope>NUCLEOTIDE SEQUENCE</scope>
    <source>
        <strain evidence="9">USNM1676648</strain>
        <tissue evidence="9">Polyp</tissue>
    </source>
</reference>
<accession>A0A9X0CHW3</accession>
<dbReference type="Gene3D" id="2.10.25.140">
    <property type="match status" value="7"/>
</dbReference>
<keyword evidence="1 6" id="KW-0217">Developmental protein</keyword>
<dbReference type="GO" id="GO:0016020">
    <property type="term" value="C:membrane"/>
    <property type="evidence" value="ECO:0007669"/>
    <property type="project" value="UniProtKB-SubCell"/>
</dbReference>
<dbReference type="InterPro" id="IPR042635">
    <property type="entry name" value="MEGF10/SREC1/2-like"/>
</dbReference>
<dbReference type="SMART" id="SM00051">
    <property type="entry name" value="DSL"/>
    <property type="match status" value="3"/>
</dbReference>
<feature type="disulfide bond" evidence="5">
    <location>
        <begin position="388"/>
        <end position="397"/>
    </location>
</feature>
<evidence type="ECO:0000256" key="4">
    <source>
        <dbReference type="ARBA" id="ARBA00023157"/>
    </source>
</evidence>
<dbReference type="InterPro" id="IPR035892">
    <property type="entry name" value="C2_domain_sf"/>
</dbReference>
<name>A0A9X0CHW3_9CNID</name>
<organism evidence="9 10">
    <name type="scientific">Desmophyllum pertusum</name>
    <dbReference type="NCBI Taxonomy" id="174260"/>
    <lineage>
        <taxon>Eukaryota</taxon>
        <taxon>Metazoa</taxon>
        <taxon>Cnidaria</taxon>
        <taxon>Anthozoa</taxon>
        <taxon>Hexacorallia</taxon>
        <taxon>Scleractinia</taxon>
        <taxon>Caryophylliina</taxon>
        <taxon>Caryophylliidae</taxon>
        <taxon>Desmophyllum</taxon>
    </lineage>
</organism>
<feature type="domain" description="DSL" evidence="8">
    <location>
        <begin position="386"/>
        <end position="432"/>
    </location>
</feature>
<feature type="chain" id="PRO_5040757749" description="Delta-like protein" evidence="7">
    <location>
        <begin position="22"/>
        <end position="444"/>
    </location>
</feature>
<feature type="signal peptide" evidence="7">
    <location>
        <begin position="1"/>
        <end position="21"/>
    </location>
</feature>
<dbReference type="PROSITE" id="PS51051">
    <property type="entry name" value="DSL"/>
    <property type="match status" value="3"/>
</dbReference>
<gene>
    <name evidence="9" type="primary">DLL3_2</name>
    <name evidence="9" type="ORF">OS493_010109</name>
</gene>
<comment type="caution">
    <text evidence="5">Lacks conserved residue(s) required for the propagation of feature annotation.</text>
</comment>
<keyword evidence="6" id="KW-0472">Membrane</keyword>
<evidence type="ECO:0000256" key="3">
    <source>
        <dbReference type="ARBA" id="ARBA00022737"/>
    </source>
</evidence>
<dbReference type="CDD" id="cd00030">
    <property type="entry name" value="C2"/>
    <property type="match status" value="1"/>
</dbReference>
<evidence type="ECO:0000313" key="9">
    <source>
        <dbReference type="EMBL" id="KAJ7337252.1"/>
    </source>
</evidence>
<proteinExistence type="predicted"/>
<feature type="disulfide bond" evidence="5">
    <location>
        <begin position="202"/>
        <end position="211"/>
    </location>
</feature>
<dbReference type="GO" id="GO:0005044">
    <property type="term" value="F:scavenger receptor activity"/>
    <property type="evidence" value="ECO:0007669"/>
    <property type="project" value="InterPro"/>
</dbReference>
<comment type="function">
    <text evidence="6">Putative Notch ligand involved in the mediation of Notch signaling.</text>
</comment>
<comment type="caution">
    <text evidence="9">The sequence shown here is derived from an EMBL/GenBank/DDBJ whole genome shotgun (WGS) entry which is preliminary data.</text>
</comment>
<sequence>MLLSFVSVAAVILTFMVPCEGTGHAVVTLRKYKNPSHRMYNNKCCDHRFLNFGRCYPCDAYFKLCVGQSVSGSSTRSCNIGRSETGVVGDRDDHAFNIRRAFSFNTFQGAITIRVEVWDKDKYTSDDYVGCPSITLRSLTPGTYGNPFQKSLTLTDRGVTIALDLQVYCDKNYYGPSCSAKCVPRDDSSGHYTCDNQGRKVCRRHWYGMSCTRSCIPRDDPSNGHFNCDKEGNKICLSRWEGPSCKRCVTNWFGSRCSTYCVAQDSDEQGHYKCRLVDGAKECLPSWFGNECRAQCIPRDDDSGHYSCAHDGSKACLLGWYGENCTVFCVPQIDDQLGNYTCDNEGNMVCWDGVPRFDANCSLTCLVDEKPTAEQITYNCTEEGVKECHPSWYGLECAEYCVPHNNTVHGHYTCDERDGSKVCLKGWEGKNCRYPSQEWVFTIE</sequence>
<keyword evidence="6" id="KW-1133">Transmembrane helix</keyword>
<feature type="disulfide bond" evidence="5">
    <location>
        <begin position="296"/>
        <end position="308"/>
    </location>
</feature>
<dbReference type="OrthoDB" id="5972999at2759"/>
<feature type="domain" description="DSL" evidence="8">
    <location>
        <begin position="281"/>
        <end position="325"/>
    </location>
</feature>
<dbReference type="GO" id="GO:0007154">
    <property type="term" value="P:cell communication"/>
    <property type="evidence" value="ECO:0007669"/>
    <property type="project" value="InterPro"/>
</dbReference>
<keyword evidence="4 5" id="KW-1015">Disulfide bond</keyword>
<evidence type="ECO:0000259" key="8">
    <source>
        <dbReference type="PROSITE" id="PS51051"/>
    </source>
</evidence>
<keyword evidence="3 6" id="KW-0677">Repeat</keyword>
<feature type="disulfide bond" evidence="5">
    <location>
        <begin position="182"/>
        <end position="194"/>
    </location>
</feature>
<evidence type="ECO:0000256" key="2">
    <source>
        <dbReference type="ARBA" id="ARBA00022536"/>
    </source>
</evidence>
<evidence type="ECO:0000256" key="5">
    <source>
        <dbReference type="PROSITE-ProRule" id="PRU00377"/>
    </source>
</evidence>
<dbReference type="PANTHER" id="PTHR24043">
    <property type="entry name" value="SCAVENGER RECEPTOR CLASS F"/>
    <property type="match status" value="1"/>
</dbReference>